<comment type="function">
    <text evidence="1">ATP-dependent DNA helicase essential for viral DNA replication and recombination. The helicase moves 5' -&gt; 3' on the lagging strand template, unwinding the DNA duplex ahead of the leading strand polymerase at the replication fork and generating ssDNA for both leading and lagging strand synthesis. Interaction with the primase allows the primase to initiate lagging strand synthesis and fully activates the helicase. Loaded by the helicase assembly factor on replication forks that begin at discrete replication origin sequences, as well as on forks that are created during recombination.</text>
</comment>
<keyword evidence="1" id="KW-0235">DNA replication</keyword>
<reference evidence="3 4" key="1">
    <citation type="journal article" date="2010" name="Environ. Microbiol.">
        <title>Genomic analysis of oceanic cyanobacterial myoviruses compared with T4-like myoviruses from diverse hosts and environments.</title>
        <authorList>
            <person name="Sullivan M.B."/>
            <person name="Huang K.H."/>
            <person name="Ignacio-Espinoza J.C."/>
            <person name="Berlin A.M."/>
            <person name="Kelly L."/>
            <person name="Weigele P.R."/>
            <person name="DeFrancesco A.S."/>
            <person name="Kern S.E."/>
            <person name="Thompson L.R."/>
            <person name="Young S."/>
            <person name="Yandava C."/>
            <person name="Fu R."/>
            <person name="Krastins B."/>
            <person name="Chase M."/>
            <person name="Sarracino D."/>
            <person name="Osburne M.S."/>
            <person name="Henn M.R."/>
            <person name="Chisholm S.W."/>
        </authorList>
    </citation>
    <scope>NUCLEOTIDE SEQUENCE [LARGE SCALE GENOMIC DNA]</scope>
    <source>
        <strain evidence="3">Syn33</strain>
    </source>
</reference>
<dbReference type="Gene3D" id="3.40.50.300">
    <property type="entry name" value="P-loop containing nucleotide triphosphate hydrolases"/>
    <property type="match status" value="1"/>
</dbReference>
<gene>
    <name evidence="3" type="primary">gp41</name>
    <name evidence="3" type="ORF">Syn33_174</name>
</gene>
<feature type="binding site" evidence="1">
    <location>
        <begin position="216"/>
        <end position="223"/>
    </location>
    <ligand>
        <name>ATP</name>
        <dbReference type="ChEBI" id="CHEBI:30616"/>
    </ligand>
</feature>
<evidence type="ECO:0000313" key="3">
    <source>
        <dbReference type="EMBL" id="ADO99609.1"/>
    </source>
</evidence>
<evidence type="ECO:0000259" key="2">
    <source>
        <dbReference type="PROSITE" id="PS51199"/>
    </source>
</evidence>
<organism evidence="3 4">
    <name type="scientific">Prochlorococcus phage Syn33</name>
    <dbReference type="NCBI Taxonomy" id="444878"/>
    <lineage>
        <taxon>Viruses</taxon>
        <taxon>Duplodnaviria</taxon>
        <taxon>Heunggongvirae</taxon>
        <taxon>Uroviricota</taxon>
        <taxon>Caudoviricetes</taxon>
        <taxon>Pantevenvirales</taxon>
        <taxon>Kyanoviridae</taxon>
        <taxon>Brizovirus</taxon>
        <taxon>Brizovirus syn33</taxon>
    </lineage>
</organism>
<dbReference type="SUPFAM" id="SSF48024">
    <property type="entry name" value="N-terminal domain of DnaB helicase"/>
    <property type="match status" value="1"/>
</dbReference>
<dbReference type="InterPro" id="IPR027417">
    <property type="entry name" value="P-loop_NTPase"/>
</dbReference>
<feature type="domain" description="SF4 helicase" evidence="2">
    <location>
        <begin position="184"/>
        <end position="451"/>
    </location>
</feature>
<dbReference type="InterPro" id="IPR007694">
    <property type="entry name" value="DNA_helicase_DnaB-like_C"/>
</dbReference>
<keyword evidence="4" id="KW-1185">Reference proteome</keyword>
<keyword evidence="1" id="KW-0238">DNA-binding</keyword>
<dbReference type="PANTHER" id="PTHR30153">
    <property type="entry name" value="REPLICATIVE DNA HELICASE DNAB"/>
    <property type="match status" value="1"/>
</dbReference>
<dbReference type="RefSeq" id="YP_004323781.1">
    <property type="nucleotide sequence ID" value="NC_015285.1"/>
</dbReference>
<evidence type="ECO:0000256" key="1">
    <source>
        <dbReference type="HAMAP-Rule" id="MF_04155"/>
    </source>
</evidence>
<dbReference type="Pfam" id="PF03796">
    <property type="entry name" value="DnaB_C"/>
    <property type="match status" value="1"/>
</dbReference>
<dbReference type="GeneID" id="10328174"/>
<dbReference type="GO" id="GO:0003677">
    <property type="term" value="F:DNA binding"/>
    <property type="evidence" value="ECO:0007669"/>
    <property type="project" value="UniProtKB-KW"/>
</dbReference>
<dbReference type="EMBL" id="GU071108">
    <property type="protein sequence ID" value="ADO99609.1"/>
    <property type="molecule type" value="Genomic_DNA"/>
</dbReference>
<dbReference type="GO" id="GO:0039686">
    <property type="term" value="P:bidirectional double-stranded viral DNA replication"/>
    <property type="evidence" value="ECO:0007669"/>
    <property type="project" value="InterPro"/>
</dbReference>
<keyword evidence="1" id="KW-0547">Nucleotide-binding</keyword>
<dbReference type="HAMAP" id="MF_04155">
    <property type="entry name" value="Helic_T4"/>
    <property type="match status" value="1"/>
</dbReference>
<accession>E3SR61</accession>
<dbReference type="OrthoDB" id="2035at10239"/>
<sequence length="485" mass="54762">MEARGSSYSLREQVHRWNLPALRLMNLEVTILSNLIYNERYTRKVLPFIKSDYFTAREHKIIFLEIHEYISQYDACPSLNAIGIECQERTDLTEDQFKEIIGVLNVLSDDPSDYDWLVDTTEKWCQERAIYLSLMESVKIADGQDSKKDKGAIPSILSEALGVSFDQHVGHDYVSDSESRYEYYHRKEGKIPFDLSLFNKITKGGLPNKTLNIALAGTGVGKSLFMCHVASAALLQGKNVLYITMEMAEEKIAERIDANLLNIPIQQLGDLPKVMFDKKIASLAKKTQGKLIIKEYPTASAHVGHFKSLVSDLALKRSIKPDIIFVDYLNICASQRYKGSIVNSYTYVKAIAEELRGFAVECDVPIISATQTTRSGFGSTDVDLTDTSESFGLPATADLMFALISTEELEGMNQLMVKQLKNRYNDTNSFKRFCIGIDRAKMRLYDVEESAQDDLVNSGQGTEPQQIDLVKKFTAKKTFQDLKYD</sequence>
<dbReference type="SUPFAM" id="SSF52540">
    <property type="entry name" value="P-loop containing nucleoside triphosphate hydrolases"/>
    <property type="match status" value="1"/>
</dbReference>
<dbReference type="PANTHER" id="PTHR30153:SF2">
    <property type="entry name" value="REPLICATIVE DNA HELICASE"/>
    <property type="match status" value="1"/>
</dbReference>
<dbReference type="GO" id="GO:0016787">
    <property type="term" value="F:hydrolase activity"/>
    <property type="evidence" value="ECO:0007669"/>
    <property type="project" value="UniProtKB-KW"/>
</dbReference>
<dbReference type="KEGG" id="vg:10328174"/>
<comment type="similarity">
    <text evidence="1">Belongs to the helicase family. DnaB subfamily.</text>
</comment>
<dbReference type="GO" id="GO:0003678">
    <property type="term" value="F:DNA helicase activity"/>
    <property type="evidence" value="ECO:0007669"/>
    <property type="project" value="UniProtKB-UniRule"/>
</dbReference>
<keyword evidence="1" id="KW-0067">ATP-binding</keyword>
<dbReference type="EC" id="3.6.4.-" evidence="1"/>
<keyword evidence="1" id="KW-0378">Hydrolase</keyword>
<proteinExistence type="inferred from homology"/>
<dbReference type="Proteomes" id="UP000006537">
    <property type="component" value="Segment"/>
</dbReference>
<evidence type="ECO:0000313" key="4">
    <source>
        <dbReference type="Proteomes" id="UP000006537"/>
    </source>
</evidence>
<keyword evidence="1 3" id="KW-0347">Helicase</keyword>
<name>E3SR61_9CAUD</name>
<dbReference type="GO" id="GO:0006260">
    <property type="term" value="P:DNA replication"/>
    <property type="evidence" value="ECO:0007669"/>
    <property type="project" value="UniProtKB-KW"/>
</dbReference>
<comment type="subunit">
    <text evidence="1">Homohexamer. The homohexamer is a trimer of asymmetric dimers. Interacts with the DNA primase; this interaction forms the active primosome complex, which is composed of 6 helicase and 1 primase subunits and expresses full helicase and primase activities. Interacts (via C-terminus) with the helicase assembly factor; this interaction brings about the rapid assembly of the helicase onto ssDNA. Part of the replicase complex that includes the DNA polymerase, the polymerase clamp, the clamp loader complex, the single-stranded DNA binding protein, the primase, the DnaB-like replicative helicase and the helicase assembly factor.</text>
</comment>
<keyword evidence="1" id="KW-1194">Viral DNA replication</keyword>
<dbReference type="GO" id="GO:0005524">
    <property type="term" value="F:ATP binding"/>
    <property type="evidence" value="ECO:0007669"/>
    <property type="project" value="UniProtKB-UniRule"/>
</dbReference>
<protein>
    <recommendedName>
        <fullName evidence="1">DnaB-like replicative helicase</fullName>
        <ecNumber evidence="1">3.6.4.-</ecNumber>
    </recommendedName>
</protein>
<dbReference type="InterPro" id="IPR046393">
    <property type="entry name" value="Helic_T4"/>
</dbReference>
<dbReference type="PROSITE" id="PS51199">
    <property type="entry name" value="SF4_HELICASE"/>
    <property type="match status" value="1"/>
</dbReference>
<dbReference type="InterPro" id="IPR036185">
    <property type="entry name" value="DNA_heli_DnaB-like_N_sf"/>
</dbReference>